<evidence type="ECO:0000313" key="2">
    <source>
        <dbReference type="EMBL" id="EFJ03698.1"/>
    </source>
</evidence>
<dbReference type="OMA" id="PYASGAC"/>
<feature type="compositionally biased region" description="Basic and acidic residues" evidence="1">
    <location>
        <begin position="119"/>
        <end position="136"/>
    </location>
</feature>
<feature type="compositionally biased region" description="Acidic residues" evidence="1">
    <location>
        <begin position="98"/>
        <end position="118"/>
    </location>
</feature>
<feature type="compositionally biased region" description="Polar residues" evidence="1">
    <location>
        <begin position="24"/>
        <end position="50"/>
    </location>
</feature>
<keyword evidence="3" id="KW-1185">Reference proteome</keyword>
<accession>D8PPT4</accession>
<dbReference type="GeneID" id="9590081"/>
<gene>
    <name evidence="2" type="ORF">SCHCODRAFT_84148</name>
</gene>
<dbReference type="AlphaFoldDB" id="D8PPT4"/>
<proteinExistence type="predicted"/>
<feature type="compositionally biased region" description="Low complexity" evidence="1">
    <location>
        <begin position="218"/>
        <end position="229"/>
    </location>
</feature>
<evidence type="ECO:0000313" key="3">
    <source>
        <dbReference type="Proteomes" id="UP000007431"/>
    </source>
</evidence>
<name>D8PPT4_SCHCM</name>
<dbReference type="EMBL" id="GL377302">
    <property type="protein sequence ID" value="EFJ03698.1"/>
    <property type="molecule type" value="Genomic_DNA"/>
</dbReference>
<dbReference type="InParanoid" id="D8PPT4"/>
<feature type="non-terminal residue" evidence="2">
    <location>
        <position position="264"/>
    </location>
</feature>
<dbReference type="OrthoDB" id="2746456at2759"/>
<dbReference type="KEGG" id="scm:SCHCO_02488647"/>
<dbReference type="HOGENOM" id="CLU_1055838_0_0_1"/>
<reference evidence="2 3" key="1">
    <citation type="journal article" date="2010" name="Nat. Biotechnol.">
        <title>Genome sequence of the model mushroom Schizophyllum commune.</title>
        <authorList>
            <person name="Ohm R.A."/>
            <person name="de Jong J.F."/>
            <person name="Lugones L.G."/>
            <person name="Aerts A."/>
            <person name="Kothe E."/>
            <person name="Stajich J.E."/>
            <person name="de Vries R.P."/>
            <person name="Record E."/>
            <person name="Levasseur A."/>
            <person name="Baker S.E."/>
            <person name="Bartholomew K.A."/>
            <person name="Coutinho P.M."/>
            <person name="Erdmann S."/>
            <person name="Fowler T.J."/>
            <person name="Gathman A.C."/>
            <person name="Lombard V."/>
            <person name="Henrissat B."/>
            <person name="Knabe N."/>
            <person name="Kuees U."/>
            <person name="Lilly W.W."/>
            <person name="Lindquist E."/>
            <person name="Lucas S."/>
            <person name="Magnuson J.K."/>
            <person name="Piumi F."/>
            <person name="Raudaskoski M."/>
            <person name="Salamov A."/>
            <person name="Schmutz J."/>
            <person name="Schwarze F.W.M.R."/>
            <person name="vanKuyk P.A."/>
            <person name="Horton J.S."/>
            <person name="Grigoriev I.V."/>
            <person name="Woesten H.A.B."/>
        </authorList>
    </citation>
    <scope>NUCLEOTIDE SEQUENCE [LARGE SCALE GENOMIC DNA]</scope>
    <source>
        <strain evidence="3">H4-8 / FGSC 9210</strain>
    </source>
</reference>
<feature type="region of interest" description="Disordered" evidence="1">
    <location>
        <begin position="1"/>
        <end position="239"/>
    </location>
</feature>
<sequence length="264" mass="28665">MPAEENSEKQAAHSDGEQPVHASLPSQQLDNSGASSSNQIAPSEGQSAEAAQNADKDSEDESDASHTAVRASPPRSTQPQPFPLSPPTPKIELLPEPETVEDDLSDDSDEFPALDELVDQMHPERSSQSHTVKDESSPPTSRAAVKEEAPDDNIIYVSSREPSPMSRYPATQPPPSSKRQKPRFSSATQPSASQSPQIRPKPASARVTSHSSLKRRLSSASVSGNASASPKRPRKFKKHEDFWALDGSVILQVEDYQFKLHRSS</sequence>
<dbReference type="Proteomes" id="UP000007431">
    <property type="component" value="Unassembled WGS sequence"/>
</dbReference>
<feature type="compositionally biased region" description="Basic and acidic residues" evidence="1">
    <location>
        <begin position="1"/>
        <end position="18"/>
    </location>
</feature>
<feature type="compositionally biased region" description="Low complexity" evidence="1">
    <location>
        <begin position="185"/>
        <end position="197"/>
    </location>
</feature>
<protein>
    <submittedName>
        <fullName evidence="2">Expressed protein</fullName>
    </submittedName>
</protein>
<organism evidence="3">
    <name type="scientific">Schizophyllum commune (strain H4-8 / FGSC 9210)</name>
    <name type="common">Split gill fungus</name>
    <dbReference type="NCBI Taxonomy" id="578458"/>
    <lineage>
        <taxon>Eukaryota</taxon>
        <taxon>Fungi</taxon>
        <taxon>Dikarya</taxon>
        <taxon>Basidiomycota</taxon>
        <taxon>Agaricomycotina</taxon>
        <taxon>Agaricomycetes</taxon>
        <taxon>Agaricomycetidae</taxon>
        <taxon>Agaricales</taxon>
        <taxon>Schizophyllaceae</taxon>
        <taxon>Schizophyllum</taxon>
    </lineage>
</organism>
<feature type="compositionally biased region" description="Pro residues" evidence="1">
    <location>
        <begin position="80"/>
        <end position="89"/>
    </location>
</feature>
<evidence type="ECO:0000256" key="1">
    <source>
        <dbReference type="SAM" id="MobiDB-lite"/>
    </source>
</evidence>
<dbReference type="VEuPathDB" id="FungiDB:SCHCODRAFT_02488647"/>